<accession>A0ABR9S207</accession>
<dbReference type="RefSeq" id="WP_193676124.1">
    <property type="nucleotide sequence ID" value="NZ_JADDIV010000002.1"/>
</dbReference>
<evidence type="ECO:0000313" key="2">
    <source>
        <dbReference type="EMBL" id="MBE7367528.1"/>
    </source>
</evidence>
<evidence type="ECO:0000313" key="3">
    <source>
        <dbReference type="Proteomes" id="UP000806285"/>
    </source>
</evidence>
<gene>
    <name evidence="2" type="ORF">IM787_08125</name>
</gene>
<dbReference type="Proteomes" id="UP000806285">
    <property type="component" value="Unassembled WGS sequence"/>
</dbReference>
<protein>
    <submittedName>
        <fullName evidence="2">VOC family protein</fullName>
    </submittedName>
</protein>
<comment type="caution">
    <text evidence="2">The sequence shown here is derived from an EMBL/GenBank/DDBJ whole genome shotgun (WGS) entry which is preliminary data.</text>
</comment>
<dbReference type="EMBL" id="JADDIV010000002">
    <property type="protein sequence ID" value="MBE7367528.1"/>
    <property type="molecule type" value="Genomic_DNA"/>
</dbReference>
<organism evidence="2 3">
    <name type="scientific">Ramlibacter pallidus</name>
    <dbReference type="NCBI Taxonomy" id="2780087"/>
    <lineage>
        <taxon>Bacteria</taxon>
        <taxon>Pseudomonadati</taxon>
        <taxon>Pseudomonadota</taxon>
        <taxon>Betaproteobacteria</taxon>
        <taxon>Burkholderiales</taxon>
        <taxon>Comamonadaceae</taxon>
        <taxon>Ramlibacter</taxon>
    </lineage>
</organism>
<reference evidence="2 3" key="1">
    <citation type="submission" date="2020-10" db="EMBL/GenBank/DDBJ databases">
        <title>Ramlibacter sp. HM2 16S ribosomal RNA gene Genome sequencing and assembly.</title>
        <authorList>
            <person name="Kang M."/>
        </authorList>
    </citation>
    <scope>NUCLEOTIDE SEQUENCE [LARGE SCALE GENOMIC DNA]</scope>
    <source>
        <strain evidence="2 3">HM2</strain>
    </source>
</reference>
<feature type="domain" description="VOC" evidence="1">
    <location>
        <begin position="4"/>
        <end position="124"/>
    </location>
</feature>
<dbReference type="Gene3D" id="3.10.180.10">
    <property type="entry name" value="2,3-Dihydroxybiphenyl 1,2-Dioxygenase, domain 1"/>
    <property type="match status" value="1"/>
</dbReference>
<dbReference type="PROSITE" id="PS51819">
    <property type="entry name" value="VOC"/>
    <property type="match status" value="1"/>
</dbReference>
<dbReference type="SUPFAM" id="SSF54593">
    <property type="entry name" value="Glyoxalase/Bleomycin resistance protein/Dihydroxybiphenyl dioxygenase"/>
    <property type="match status" value="1"/>
</dbReference>
<dbReference type="Pfam" id="PF00903">
    <property type="entry name" value="Glyoxalase"/>
    <property type="match status" value="1"/>
</dbReference>
<sequence>MLHAFAMYAYIPARDLPRARRFYEEKVGLTPKMETNGGVVYEFAKGTAAFLYPTPNAGTSQASQAFWSVTDVDGLIRKLKAKGVVFEDYDMPGEKSPEVAITAGGAKAAWFKDSEGNIMALIEEVPGSGG</sequence>
<evidence type="ECO:0000259" key="1">
    <source>
        <dbReference type="PROSITE" id="PS51819"/>
    </source>
</evidence>
<name>A0ABR9S207_9BURK</name>
<dbReference type="InterPro" id="IPR037523">
    <property type="entry name" value="VOC_core"/>
</dbReference>
<keyword evidence="3" id="KW-1185">Reference proteome</keyword>
<proteinExistence type="predicted"/>
<dbReference type="InterPro" id="IPR029068">
    <property type="entry name" value="Glyas_Bleomycin-R_OHBP_Dase"/>
</dbReference>
<dbReference type="InterPro" id="IPR004360">
    <property type="entry name" value="Glyas_Fos-R_dOase_dom"/>
</dbReference>